<proteinExistence type="predicted"/>
<dbReference type="Pfam" id="PF03706">
    <property type="entry name" value="LPG_synthase_TM"/>
    <property type="match status" value="1"/>
</dbReference>
<sequence length="318" mass="35536">MKKYISIAVSVAILLIIYSKIDLQNLAKVFANCDGLIMFLSLAMVIPITLFTSWRLQQLMPKGSSLDFLEANRLILGASVLNMVLPSKMGDIAKAYFMKDRGHLSGTLSLSLVVFEKACDMLSLLLWCVFGLIVYPDKNSLFWLMTIGVGVGLILGLILLGSRKFAIVFFDIGIKILPKKIGKKLESLKESWLEMHDYFWEDKRQLIKVSTTSIFIWFLHLFQIWLFILALKADVPFLTNLALSPLAILAGLLPLTFAGVGTRDAALILFYQPYFGEATGAALGLLCTSRYFLPAIIGLPFLGEMMATVKQMNKNQQF</sequence>
<evidence type="ECO:0000256" key="4">
    <source>
        <dbReference type="ARBA" id="ARBA00022989"/>
    </source>
</evidence>
<feature type="transmembrane region" description="Helical" evidence="6">
    <location>
        <begin position="291"/>
        <end position="309"/>
    </location>
</feature>
<feature type="transmembrane region" description="Helical" evidence="6">
    <location>
        <begin position="214"/>
        <end position="231"/>
    </location>
</feature>
<evidence type="ECO:0000256" key="1">
    <source>
        <dbReference type="ARBA" id="ARBA00004651"/>
    </source>
</evidence>
<keyword evidence="8" id="KW-1185">Reference proteome</keyword>
<dbReference type="InterPro" id="IPR022791">
    <property type="entry name" value="L-PG_synthase/AglD"/>
</dbReference>
<keyword evidence="2" id="KW-1003">Cell membrane</keyword>
<feature type="transmembrane region" description="Helical" evidence="6">
    <location>
        <begin position="237"/>
        <end position="258"/>
    </location>
</feature>
<reference evidence="7 8" key="1">
    <citation type="journal article" date="2018" name="ACS Chem. Biol.">
        <title>Ketoreductase domain dysfunction expands chemodiversity: malyngamide biosynthesis in the cyanobacterium Okeania hirsuta.</title>
        <authorList>
            <person name="Moss N.A."/>
            <person name="Leao T."/>
            <person name="Rankin M."/>
            <person name="McCullough T.M."/>
            <person name="Qu P."/>
            <person name="Korobeynikov A."/>
            <person name="Smith J.L."/>
            <person name="Gerwick L."/>
            <person name="Gerwick W.H."/>
        </authorList>
    </citation>
    <scope>NUCLEOTIDE SEQUENCE [LARGE SCALE GENOMIC DNA]</scope>
    <source>
        <strain evidence="7 8">PAB10Feb10-1</strain>
    </source>
</reference>
<dbReference type="Proteomes" id="UP000269154">
    <property type="component" value="Unassembled WGS sequence"/>
</dbReference>
<keyword evidence="3 6" id="KW-0812">Transmembrane</keyword>
<organism evidence="7 8">
    <name type="scientific">Okeania hirsuta</name>
    <dbReference type="NCBI Taxonomy" id="1458930"/>
    <lineage>
        <taxon>Bacteria</taxon>
        <taxon>Bacillati</taxon>
        <taxon>Cyanobacteriota</taxon>
        <taxon>Cyanophyceae</taxon>
        <taxon>Oscillatoriophycideae</taxon>
        <taxon>Oscillatoriales</taxon>
        <taxon>Microcoleaceae</taxon>
        <taxon>Okeania</taxon>
    </lineage>
</organism>
<keyword evidence="5 6" id="KW-0472">Membrane</keyword>
<feature type="transmembrane region" description="Helical" evidence="6">
    <location>
        <begin position="35"/>
        <end position="54"/>
    </location>
</feature>
<gene>
    <name evidence="7" type="ORF">D5R40_32480</name>
</gene>
<accession>A0A3N6P7U6</accession>
<evidence type="ECO:0000256" key="2">
    <source>
        <dbReference type="ARBA" id="ARBA00022475"/>
    </source>
</evidence>
<dbReference type="EMBL" id="RCBY01000443">
    <property type="protein sequence ID" value="RQH19420.1"/>
    <property type="molecule type" value="Genomic_DNA"/>
</dbReference>
<dbReference type="AlphaFoldDB" id="A0A3N6P7U6"/>
<evidence type="ECO:0000256" key="5">
    <source>
        <dbReference type="ARBA" id="ARBA00023136"/>
    </source>
</evidence>
<dbReference type="PANTHER" id="PTHR40277:SF1">
    <property type="entry name" value="BLL5419 PROTEIN"/>
    <property type="match status" value="1"/>
</dbReference>
<evidence type="ECO:0000313" key="7">
    <source>
        <dbReference type="EMBL" id="RQH19420.1"/>
    </source>
</evidence>
<feature type="transmembrane region" description="Helical" evidence="6">
    <location>
        <begin position="141"/>
        <end position="160"/>
    </location>
</feature>
<protein>
    <submittedName>
        <fullName evidence="7">UPF0104 family protein</fullName>
    </submittedName>
</protein>
<dbReference type="OrthoDB" id="8111405at2"/>
<evidence type="ECO:0000256" key="3">
    <source>
        <dbReference type="ARBA" id="ARBA00022692"/>
    </source>
</evidence>
<evidence type="ECO:0000313" key="8">
    <source>
        <dbReference type="Proteomes" id="UP000269154"/>
    </source>
</evidence>
<keyword evidence="4 6" id="KW-1133">Transmembrane helix</keyword>
<feature type="transmembrane region" description="Helical" evidence="6">
    <location>
        <begin position="108"/>
        <end position="135"/>
    </location>
</feature>
<comment type="subcellular location">
    <subcellularLocation>
        <location evidence="1">Cell membrane</location>
        <topology evidence="1">Multi-pass membrane protein</topology>
    </subcellularLocation>
</comment>
<dbReference type="NCBIfam" id="TIGR00374">
    <property type="entry name" value="flippase-like domain"/>
    <property type="match status" value="1"/>
</dbReference>
<comment type="caution">
    <text evidence="7">The sequence shown here is derived from an EMBL/GenBank/DDBJ whole genome shotgun (WGS) entry which is preliminary data.</text>
</comment>
<dbReference type="PANTHER" id="PTHR40277">
    <property type="entry name" value="BLL5419 PROTEIN"/>
    <property type="match status" value="1"/>
</dbReference>
<dbReference type="GO" id="GO:0005886">
    <property type="term" value="C:plasma membrane"/>
    <property type="evidence" value="ECO:0007669"/>
    <property type="project" value="UniProtKB-SubCell"/>
</dbReference>
<dbReference type="RefSeq" id="WP_124146507.1">
    <property type="nucleotide sequence ID" value="NZ_CAWOKI010000164.1"/>
</dbReference>
<name>A0A3N6P7U6_9CYAN</name>
<evidence type="ECO:0000256" key="6">
    <source>
        <dbReference type="SAM" id="Phobius"/>
    </source>
</evidence>